<organism evidence="3 4">
    <name type="scientific">Pelagicoccus albus</name>
    <dbReference type="NCBI Taxonomy" id="415222"/>
    <lineage>
        <taxon>Bacteria</taxon>
        <taxon>Pseudomonadati</taxon>
        <taxon>Verrucomicrobiota</taxon>
        <taxon>Opitutia</taxon>
        <taxon>Puniceicoccales</taxon>
        <taxon>Pelagicoccaceae</taxon>
        <taxon>Pelagicoccus</taxon>
    </lineage>
</organism>
<dbReference type="RefSeq" id="WP_185658603.1">
    <property type="nucleotide sequence ID" value="NZ_CAWPOO010000001.1"/>
</dbReference>
<dbReference type="EMBL" id="JACHVC010000001">
    <property type="protein sequence ID" value="MBC2604714.1"/>
    <property type="molecule type" value="Genomic_DNA"/>
</dbReference>
<dbReference type="SUPFAM" id="SSF47226">
    <property type="entry name" value="Histidine-containing phosphotransfer domain, HPT domain"/>
    <property type="match status" value="1"/>
</dbReference>
<sequence length="125" mass="14083">MLIDVSGEVVYDQTRIEELLLRDRNGRPLLRRLFELYLSETPRLLEELEKAIADKNGSDAYDVIHQMKGSAAALGARKLYLITESALPLCEGGKVFEIEDLVERIESESDTFVQAISEVLNSRGK</sequence>
<feature type="modified residue" description="Phosphohistidine" evidence="1">
    <location>
        <position position="65"/>
    </location>
</feature>
<dbReference type="GO" id="GO:0004672">
    <property type="term" value="F:protein kinase activity"/>
    <property type="evidence" value="ECO:0007669"/>
    <property type="project" value="UniProtKB-ARBA"/>
</dbReference>
<protein>
    <submittedName>
        <fullName evidence="3">Hpt domain-containing protein</fullName>
    </submittedName>
</protein>
<reference evidence="3 4" key="1">
    <citation type="submission" date="2020-07" db="EMBL/GenBank/DDBJ databases">
        <authorList>
            <person name="Feng X."/>
        </authorList>
    </citation>
    <scope>NUCLEOTIDE SEQUENCE [LARGE SCALE GENOMIC DNA]</scope>
    <source>
        <strain evidence="3 4">JCM23202</strain>
    </source>
</reference>
<evidence type="ECO:0000313" key="4">
    <source>
        <dbReference type="Proteomes" id="UP000526501"/>
    </source>
</evidence>
<gene>
    <name evidence="3" type="ORF">H5P27_01455</name>
</gene>
<feature type="domain" description="HPt" evidence="2">
    <location>
        <begin position="26"/>
        <end position="119"/>
    </location>
</feature>
<keyword evidence="4" id="KW-1185">Reference proteome</keyword>
<dbReference type="InterPro" id="IPR008207">
    <property type="entry name" value="Sig_transdc_His_kin_Hpt_dom"/>
</dbReference>
<evidence type="ECO:0000256" key="1">
    <source>
        <dbReference type="PROSITE-ProRule" id="PRU00110"/>
    </source>
</evidence>
<dbReference type="PROSITE" id="PS50894">
    <property type="entry name" value="HPT"/>
    <property type="match status" value="1"/>
</dbReference>
<proteinExistence type="predicted"/>
<comment type="caution">
    <text evidence="3">The sequence shown here is derived from an EMBL/GenBank/DDBJ whole genome shotgun (WGS) entry which is preliminary data.</text>
</comment>
<dbReference type="AlphaFoldDB" id="A0A7X1E6W9"/>
<name>A0A7X1E6W9_9BACT</name>
<dbReference type="InterPro" id="IPR036641">
    <property type="entry name" value="HPT_dom_sf"/>
</dbReference>
<dbReference type="Pfam" id="PF01627">
    <property type="entry name" value="Hpt"/>
    <property type="match status" value="1"/>
</dbReference>
<accession>A0A7X1E6W9</accession>
<dbReference type="GO" id="GO:0000160">
    <property type="term" value="P:phosphorelay signal transduction system"/>
    <property type="evidence" value="ECO:0007669"/>
    <property type="project" value="InterPro"/>
</dbReference>
<evidence type="ECO:0000259" key="2">
    <source>
        <dbReference type="PROSITE" id="PS50894"/>
    </source>
</evidence>
<dbReference type="Gene3D" id="1.20.120.160">
    <property type="entry name" value="HPT domain"/>
    <property type="match status" value="1"/>
</dbReference>
<keyword evidence="1" id="KW-0597">Phosphoprotein</keyword>
<dbReference type="Proteomes" id="UP000526501">
    <property type="component" value="Unassembled WGS sequence"/>
</dbReference>
<evidence type="ECO:0000313" key="3">
    <source>
        <dbReference type="EMBL" id="MBC2604714.1"/>
    </source>
</evidence>